<accession>A0A845A457</accession>
<feature type="domain" description="VOC" evidence="1">
    <location>
        <begin position="11"/>
        <end position="131"/>
    </location>
</feature>
<dbReference type="Pfam" id="PF00903">
    <property type="entry name" value="Glyoxalase"/>
    <property type="match status" value="1"/>
</dbReference>
<name>A0A845A457_9SPHN</name>
<sequence>MARNSPDHALRLAFVKLNVPSMAPALAFWQAAMGFKIVDTYDEDTFLENILSLPGEDQLHLMLVEWKGPLAITMGTGHGPVGFVTHDVEASLSRAVAAGASVELPATEVAPGLVIAKFVSPQGHEAELVHQKPKED</sequence>
<dbReference type="AlphaFoldDB" id="A0A845A457"/>
<dbReference type="CDD" id="cd06587">
    <property type="entry name" value="VOC"/>
    <property type="match status" value="1"/>
</dbReference>
<comment type="caution">
    <text evidence="2">The sequence shown here is derived from an EMBL/GenBank/DDBJ whole genome shotgun (WGS) entry which is preliminary data.</text>
</comment>
<dbReference type="InterPro" id="IPR004360">
    <property type="entry name" value="Glyas_Fos-R_dOase_dom"/>
</dbReference>
<dbReference type="OrthoDB" id="7407907at2"/>
<dbReference type="RefSeq" id="WP_131452943.1">
    <property type="nucleotide sequence ID" value="NZ_BMJK01000001.1"/>
</dbReference>
<dbReference type="InterPro" id="IPR037523">
    <property type="entry name" value="VOC_core"/>
</dbReference>
<protein>
    <recommendedName>
        <fullName evidence="1">VOC domain-containing protein</fullName>
    </recommendedName>
</protein>
<dbReference type="Proteomes" id="UP000460626">
    <property type="component" value="Unassembled WGS sequence"/>
</dbReference>
<evidence type="ECO:0000259" key="1">
    <source>
        <dbReference type="PROSITE" id="PS51819"/>
    </source>
</evidence>
<dbReference type="Gene3D" id="3.10.180.10">
    <property type="entry name" value="2,3-Dihydroxybiphenyl 1,2-Dioxygenase, domain 1"/>
    <property type="match status" value="1"/>
</dbReference>
<proteinExistence type="predicted"/>
<keyword evidence="3" id="KW-1185">Reference proteome</keyword>
<dbReference type="InterPro" id="IPR029068">
    <property type="entry name" value="Glyas_Bleomycin-R_OHBP_Dase"/>
</dbReference>
<evidence type="ECO:0000313" key="3">
    <source>
        <dbReference type="Proteomes" id="UP000460626"/>
    </source>
</evidence>
<gene>
    <name evidence="2" type="ORF">GRI62_08770</name>
</gene>
<dbReference type="EMBL" id="WTYH01000001">
    <property type="protein sequence ID" value="MXO93697.1"/>
    <property type="molecule type" value="Genomic_DNA"/>
</dbReference>
<reference evidence="2 3" key="1">
    <citation type="submission" date="2019-12" db="EMBL/GenBank/DDBJ databases">
        <title>Genomic-based taxomic classification of the family Erythrobacteraceae.</title>
        <authorList>
            <person name="Xu L."/>
        </authorList>
    </citation>
    <scope>NUCLEOTIDE SEQUENCE [LARGE SCALE GENOMIC DNA]</scope>
    <source>
        <strain evidence="2 3">RC4-10-4</strain>
    </source>
</reference>
<dbReference type="SUPFAM" id="SSF54593">
    <property type="entry name" value="Glyoxalase/Bleomycin resistance protein/Dihydroxybiphenyl dioxygenase"/>
    <property type="match status" value="1"/>
</dbReference>
<dbReference type="PROSITE" id="PS51819">
    <property type="entry name" value="VOC"/>
    <property type="match status" value="1"/>
</dbReference>
<organism evidence="2 3">
    <name type="scientific">Aurantiacibacter arachoides</name>
    <dbReference type="NCBI Taxonomy" id="1850444"/>
    <lineage>
        <taxon>Bacteria</taxon>
        <taxon>Pseudomonadati</taxon>
        <taxon>Pseudomonadota</taxon>
        <taxon>Alphaproteobacteria</taxon>
        <taxon>Sphingomonadales</taxon>
        <taxon>Erythrobacteraceae</taxon>
        <taxon>Aurantiacibacter</taxon>
    </lineage>
</organism>
<evidence type="ECO:0000313" key="2">
    <source>
        <dbReference type="EMBL" id="MXO93697.1"/>
    </source>
</evidence>